<feature type="region of interest" description="Disordered" evidence="1">
    <location>
        <begin position="1"/>
        <end position="52"/>
    </location>
</feature>
<dbReference type="AlphaFoldDB" id="A0A6A6S2E1"/>
<keyword evidence="2" id="KW-1133">Transmembrane helix</keyword>
<organism evidence="3 4">
    <name type="scientific">Massarina eburnea CBS 473.64</name>
    <dbReference type="NCBI Taxonomy" id="1395130"/>
    <lineage>
        <taxon>Eukaryota</taxon>
        <taxon>Fungi</taxon>
        <taxon>Dikarya</taxon>
        <taxon>Ascomycota</taxon>
        <taxon>Pezizomycotina</taxon>
        <taxon>Dothideomycetes</taxon>
        <taxon>Pleosporomycetidae</taxon>
        <taxon>Pleosporales</taxon>
        <taxon>Massarineae</taxon>
        <taxon>Massarinaceae</taxon>
        <taxon>Massarina</taxon>
    </lineage>
</organism>
<evidence type="ECO:0000256" key="1">
    <source>
        <dbReference type="SAM" id="MobiDB-lite"/>
    </source>
</evidence>
<keyword evidence="2" id="KW-0472">Membrane</keyword>
<feature type="transmembrane region" description="Helical" evidence="2">
    <location>
        <begin position="66"/>
        <end position="93"/>
    </location>
</feature>
<evidence type="ECO:0000313" key="4">
    <source>
        <dbReference type="Proteomes" id="UP000799753"/>
    </source>
</evidence>
<name>A0A6A6S2E1_9PLEO</name>
<dbReference type="EMBL" id="MU006782">
    <property type="protein sequence ID" value="KAF2642046.1"/>
    <property type="molecule type" value="Genomic_DNA"/>
</dbReference>
<sequence length="103" mass="10567">MPTQHDANATPHTDAEAQAIESYPLSSRRTVEAEAEASTTTNDSAVENEFGDPTGEKLIWGARRSVVWTSCVAVAGVGLILTGIILGVAAGSVSVAGGAGVRW</sequence>
<keyword evidence="4" id="KW-1185">Reference proteome</keyword>
<keyword evidence="2" id="KW-0812">Transmembrane</keyword>
<gene>
    <name evidence="3" type="ORF">P280DRAFT_517047</name>
</gene>
<evidence type="ECO:0000256" key="2">
    <source>
        <dbReference type="SAM" id="Phobius"/>
    </source>
</evidence>
<evidence type="ECO:0000313" key="3">
    <source>
        <dbReference type="EMBL" id="KAF2642046.1"/>
    </source>
</evidence>
<protein>
    <submittedName>
        <fullName evidence="3">Uncharacterized protein</fullName>
    </submittedName>
</protein>
<accession>A0A6A6S2E1</accession>
<proteinExistence type="predicted"/>
<reference evidence="3" key="1">
    <citation type="journal article" date="2020" name="Stud. Mycol.">
        <title>101 Dothideomycetes genomes: a test case for predicting lifestyles and emergence of pathogens.</title>
        <authorList>
            <person name="Haridas S."/>
            <person name="Albert R."/>
            <person name="Binder M."/>
            <person name="Bloem J."/>
            <person name="Labutti K."/>
            <person name="Salamov A."/>
            <person name="Andreopoulos B."/>
            <person name="Baker S."/>
            <person name="Barry K."/>
            <person name="Bills G."/>
            <person name="Bluhm B."/>
            <person name="Cannon C."/>
            <person name="Castanera R."/>
            <person name="Culley D."/>
            <person name="Daum C."/>
            <person name="Ezra D."/>
            <person name="Gonzalez J."/>
            <person name="Henrissat B."/>
            <person name="Kuo A."/>
            <person name="Liang C."/>
            <person name="Lipzen A."/>
            <person name="Lutzoni F."/>
            <person name="Magnuson J."/>
            <person name="Mondo S."/>
            <person name="Nolan M."/>
            <person name="Ohm R."/>
            <person name="Pangilinan J."/>
            <person name="Park H.-J."/>
            <person name="Ramirez L."/>
            <person name="Alfaro M."/>
            <person name="Sun H."/>
            <person name="Tritt A."/>
            <person name="Yoshinaga Y."/>
            <person name="Zwiers L.-H."/>
            <person name="Turgeon B."/>
            <person name="Goodwin S."/>
            <person name="Spatafora J."/>
            <person name="Crous P."/>
            <person name="Grigoriev I."/>
        </authorList>
    </citation>
    <scope>NUCLEOTIDE SEQUENCE</scope>
    <source>
        <strain evidence="3">CBS 473.64</strain>
    </source>
</reference>
<dbReference type="Proteomes" id="UP000799753">
    <property type="component" value="Unassembled WGS sequence"/>
</dbReference>
<feature type="compositionally biased region" description="Polar residues" evidence="1">
    <location>
        <begin position="1"/>
        <end position="11"/>
    </location>
</feature>